<reference evidence="5" key="1">
    <citation type="submission" date="2024-02" db="UniProtKB">
        <authorList>
            <consortium name="WormBaseParasite"/>
        </authorList>
    </citation>
    <scope>IDENTIFICATION</scope>
</reference>
<dbReference type="GO" id="GO:0016020">
    <property type="term" value="C:membrane"/>
    <property type="evidence" value="ECO:0007669"/>
    <property type="project" value="InterPro"/>
</dbReference>
<dbReference type="WBParaSite" id="MBELARI_LOCUS3316">
    <property type="protein sequence ID" value="MBELARI_LOCUS3316"/>
    <property type="gene ID" value="MBELARI_LOCUS3316"/>
</dbReference>
<keyword evidence="1" id="KW-0812">Transmembrane</keyword>
<dbReference type="InterPro" id="IPR036640">
    <property type="entry name" value="ABC1_TM_sf"/>
</dbReference>
<dbReference type="Gene3D" id="1.20.1560.10">
    <property type="entry name" value="ABC transporter type 1, transmembrane domain"/>
    <property type="match status" value="1"/>
</dbReference>
<evidence type="ECO:0000313" key="5">
    <source>
        <dbReference type="WBParaSite" id="MBELARI_LOCUS3316"/>
    </source>
</evidence>
<evidence type="ECO:0000256" key="1">
    <source>
        <dbReference type="ARBA" id="ARBA00022692"/>
    </source>
</evidence>
<keyword evidence="3" id="KW-0472">Membrane</keyword>
<dbReference type="SUPFAM" id="SSF90123">
    <property type="entry name" value="ABC transporter transmembrane region"/>
    <property type="match status" value="1"/>
</dbReference>
<evidence type="ECO:0000313" key="4">
    <source>
        <dbReference type="Proteomes" id="UP000887575"/>
    </source>
</evidence>
<name>A0AAF3F9P1_9BILA</name>
<sequence>MIIDLTIPSGCSIYFGKAACGVTERLRLNTFRNVLSQDGTYFDSSKHSPGKVATRLATDTYYSTSNRRQARLCSTRFCRTWSCVGGFDLFLLANDNSNVDCCANFDRYRFHLGASL</sequence>
<organism evidence="4 5">
    <name type="scientific">Mesorhabditis belari</name>
    <dbReference type="NCBI Taxonomy" id="2138241"/>
    <lineage>
        <taxon>Eukaryota</taxon>
        <taxon>Metazoa</taxon>
        <taxon>Ecdysozoa</taxon>
        <taxon>Nematoda</taxon>
        <taxon>Chromadorea</taxon>
        <taxon>Rhabditida</taxon>
        <taxon>Rhabditina</taxon>
        <taxon>Rhabditomorpha</taxon>
        <taxon>Rhabditoidea</taxon>
        <taxon>Rhabditidae</taxon>
        <taxon>Mesorhabditinae</taxon>
        <taxon>Mesorhabditis</taxon>
    </lineage>
</organism>
<evidence type="ECO:0000256" key="2">
    <source>
        <dbReference type="ARBA" id="ARBA00022989"/>
    </source>
</evidence>
<dbReference type="Proteomes" id="UP000887575">
    <property type="component" value="Unassembled WGS sequence"/>
</dbReference>
<dbReference type="AlphaFoldDB" id="A0AAF3F9P1"/>
<protein>
    <submittedName>
        <fullName evidence="5">Uncharacterized protein</fullName>
    </submittedName>
</protein>
<proteinExistence type="predicted"/>
<keyword evidence="4" id="KW-1185">Reference proteome</keyword>
<keyword evidence="2" id="KW-1133">Transmembrane helix</keyword>
<accession>A0AAF3F9P1</accession>
<evidence type="ECO:0000256" key="3">
    <source>
        <dbReference type="ARBA" id="ARBA00023136"/>
    </source>
</evidence>
<dbReference type="GO" id="GO:0005524">
    <property type="term" value="F:ATP binding"/>
    <property type="evidence" value="ECO:0007669"/>
    <property type="project" value="InterPro"/>
</dbReference>